<feature type="transmembrane region" description="Helical" evidence="8">
    <location>
        <begin position="687"/>
        <end position="706"/>
    </location>
</feature>
<keyword evidence="2" id="KW-0813">Transport</keyword>
<organism evidence="9 10">
    <name type="scientific">Portunus trituberculatus</name>
    <name type="common">Swimming crab</name>
    <name type="synonym">Neptunus trituberculatus</name>
    <dbReference type="NCBI Taxonomy" id="210409"/>
    <lineage>
        <taxon>Eukaryota</taxon>
        <taxon>Metazoa</taxon>
        <taxon>Ecdysozoa</taxon>
        <taxon>Arthropoda</taxon>
        <taxon>Crustacea</taxon>
        <taxon>Multicrustacea</taxon>
        <taxon>Malacostraca</taxon>
        <taxon>Eumalacostraca</taxon>
        <taxon>Eucarida</taxon>
        <taxon>Decapoda</taxon>
        <taxon>Pleocyemata</taxon>
        <taxon>Brachyura</taxon>
        <taxon>Eubrachyura</taxon>
        <taxon>Portunoidea</taxon>
        <taxon>Portunidae</taxon>
        <taxon>Portuninae</taxon>
        <taxon>Portunus</taxon>
    </lineage>
</organism>
<dbReference type="GO" id="GO:0015293">
    <property type="term" value="F:symporter activity"/>
    <property type="evidence" value="ECO:0007669"/>
    <property type="project" value="UniProtKB-KW"/>
</dbReference>
<feature type="transmembrane region" description="Helical" evidence="8">
    <location>
        <begin position="656"/>
        <end position="675"/>
    </location>
</feature>
<feature type="transmembrane region" description="Helical" evidence="8">
    <location>
        <begin position="850"/>
        <end position="873"/>
    </location>
</feature>
<evidence type="ECO:0000256" key="1">
    <source>
        <dbReference type="ARBA" id="ARBA00004141"/>
    </source>
</evidence>
<dbReference type="SUPFAM" id="SSF103473">
    <property type="entry name" value="MFS general substrate transporter"/>
    <property type="match status" value="1"/>
</dbReference>
<evidence type="ECO:0000256" key="7">
    <source>
        <dbReference type="SAM" id="MobiDB-lite"/>
    </source>
</evidence>
<evidence type="ECO:0000256" key="2">
    <source>
        <dbReference type="ARBA" id="ARBA00022448"/>
    </source>
</evidence>
<keyword evidence="4" id="KW-0769">Symport</keyword>
<dbReference type="InterPro" id="IPR036259">
    <property type="entry name" value="MFS_trans_sf"/>
</dbReference>
<reference evidence="9 10" key="1">
    <citation type="submission" date="2019-05" db="EMBL/GenBank/DDBJ databases">
        <title>Another draft genome of Portunus trituberculatus and its Hox gene families provides insights of decapod evolution.</title>
        <authorList>
            <person name="Jeong J.-H."/>
            <person name="Song I."/>
            <person name="Kim S."/>
            <person name="Choi T."/>
            <person name="Kim D."/>
            <person name="Ryu S."/>
            <person name="Kim W."/>
        </authorList>
    </citation>
    <scope>NUCLEOTIDE SEQUENCE [LARGE SCALE GENOMIC DNA]</scope>
    <source>
        <tissue evidence="9">Muscle</tissue>
    </source>
</reference>
<keyword evidence="3 8" id="KW-0812">Transmembrane</keyword>
<protein>
    <submittedName>
        <fullName evidence="9">Vesicular glutamate transporter 3</fullName>
    </submittedName>
</protein>
<feature type="region of interest" description="Disordered" evidence="7">
    <location>
        <begin position="485"/>
        <end position="514"/>
    </location>
</feature>
<dbReference type="Pfam" id="PF07690">
    <property type="entry name" value="MFS_1"/>
    <property type="match status" value="1"/>
</dbReference>
<evidence type="ECO:0000256" key="6">
    <source>
        <dbReference type="ARBA" id="ARBA00023136"/>
    </source>
</evidence>
<evidence type="ECO:0000313" key="10">
    <source>
        <dbReference type="Proteomes" id="UP000324222"/>
    </source>
</evidence>
<accession>A0A5B7F399</accession>
<feature type="transmembrane region" description="Helical" evidence="8">
    <location>
        <begin position="86"/>
        <end position="111"/>
    </location>
</feature>
<sequence length="994" mass="108446">MILNILEGRIQRLESLKLRGQQASGGRVLRGAGQVLRSSVYGRSCPRRRDEVTVEAATSGTSGNVVRTSSVTGESATRAVMATRHILVFLGFLGFTIIYMLQLNLLVALPIMVNHTAIIGHDYALSGMGIQVVVKDDQMMHFRNNSPRENNTSSRTVVGHGDVPKLSRRGKVISAHGSVKQGNVFGHQIVPVPFKEAVPGKEGVVNTKLDTRGSQHDHNELTTTGPFEEATSTLAPEEITTEIYEGEERYTTVVSEDGDPYSSTEAYTEIPSEELTTIIPIAPAAEGSNSQSTISTEAAAPDFFETTTPMTIVVGKVTSGLPKKIVTTTPLSAVMETTERVATTTPASQPEETTIASDDDEATTVPATSELADDAREDIKLEVTATHSPIGTEPRAISTTQSSAAISTSTMVSTERATNDITLTDDTIIPTTLANDEDMMTTTETSEDMITTTETSEDMITTTETNEDIITTTEATIVHVKKRSIEATPQTTTTDNSTFEHDPQKNGTLENEDPENLLDVTIKLFDEEHVQGTESYVVESPSHQATESPQETSSIKTDAYEESTESHILSGSSFSKATETYSQGTESYELITETSDQATEINLAGTENYDQNQVTEAYVEDATTINYDETTESGGVCMPAMQAMLAQWSPPMDRTIMAAFTYSGLAVGAVLGGPVSEWVVTVMGWRGLFYCQGVVALVWCVAWQLLTTENPIQHPKITQQERHLITTSIGVQHAGRGLPVPWMHIFRSRHVMAVVVAEVGFSWAWFTLLHHAREYLVTVLHVPDHQVRVTWGAALMATWVTAMVYAMIADWVRRTNRRSTVAVRRVANTIFSVVTAACLVGVAQSRCSPVAVLVWCAMALALGLSAAFSSYFANVLELAPNHAAAVMGVSGTARAVVQVLSPLYVAYLTNGQATLERWRMVWYTGAIVLLLTNCLNFLMVSSKEQVWNRPVTVPIYPKREANILAQRRTRPPRPHYVGPPRGNKNPAYVFTEHL</sequence>
<dbReference type="FunFam" id="1.20.1250.20:FF:000003">
    <property type="entry name" value="Solute carrier family 17 member 3"/>
    <property type="match status" value="1"/>
</dbReference>
<feature type="transmembrane region" description="Helical" evidence="8">
    <location>
        <begin position="920"/>
        <end position="940"/>
    </location>
</feature>
<comment type="caution">
    <text evidence="9">The sequence shown here is derived from an EMBL/GenBank/DDBJ whole genome shotgun (WGS) entry which is preliminary data.</text>
</comment>
<keyword evidence="5 8" id="KW-1133">Transmembrane helix</keyword>
<dbReference type="AlphaFoldDB" id="A0A5B7F399"/>
<feature type="transmembrane region" description="Helical" evidence="8">
    <location>
        <begin position="751"/>
        <end position="769"/>
    </location>
</feature>
<proteinExistence type="predicted"/>
<feature type="compositionally biased region" description="Polar residues" evidence="7">
    <location>
        <begin position="487"/>
        <end position="497"/>
    </location>
</feature>
<gene>
    <name evidence="9" type="primary">slc17a8</name>
    <name evidence="9" type="ORF">E2C01_033572</name>
</gene>
<dbReference type="Proteomes" id="UP000324222">
    <property type="component" value="Unassembled WGS sequence"/>
</dbReference>
<keyword evidence="10" id="KW-1185">Reference proteome</keyword>
<evidence type="ECO:0000256" key="5">
    <source>
        <dbReference type="ARBA" id="ARBA00022989"/>
    </source>
</evidence>
<dbReference type="EMBL" id="VSRR010004548">
    <property type="protein sequence ID" value="MPC40017.1"/>
    <property type="molecule type" value="Genomic_DNA"/>
</dbReference>
<dbReference type="OrthoDB" id="2985014at2759"/>
<feature type="region of interest" description="Disordered" evidence="7">
    <location>
        <begin position="337"/>
        <end position="369"/>
    </location>
</feature>
<dbReference type="PANTHER" id="PTHR11662:SF457">
    <property type="entry name" value="MAJOR FACILITATOR SUPERFAMILY TRANSPORTER 3"/>
    <property type="match status" value="1"/>
</dbReference>
<dbReference type="GO" id="GO:0016020">
    <property type="term" value="C:membrane"/>
    <property type="evidence" value="ECO:0007669"/>
    <property type="project" value="UniProtKB-SubCell"/>
</dbReference>
<evidence type="ECO:0000256" key="3">
    <source>
        <dbReference type="ARBA" id="ARBA00022692"/>
    </source>
</evidence>
<dbReference type="PANTHER" id="PTHR11662">
    <property type="entry name" value="SOLUTE CARRIER FAMILY 17"/>
    <property type="match status" value="1"/>
</dbReference>
<dbReference type="Gene3D" id="1.20.1250.20">
    <property type="entry name" value="MFS general substrate transporter like domains"/>
    <property type="match status" value="1"/>
</dbReference>
<evidence type="ECO:0000256" key="8">
    <source>
        <dbReference type="SAM" id="Phobius"/>
    </source>
</evidence>
<dbReference type="InterPro" id="IPR050382">
    <property type="entry name" value="MFS_Na/Anion_cotransporter"/>
</dbReference>
<name>A0A5B7F399_PORTR</name>
<evidence type="ECO:0000313" key="9">
    <source>
        <dbReference type="EMBL" id="MPC40017.1"/>
    </source>
</evidence>
<dbReference type="GO" id="GO:0006820">
    <property type="term" value="P:monoatomic anion transport"/>
    <property type="evidence" value="ECO:0007669"/>
    <property type="project" value="TreeGrafter"/>
</dbReference>
<feature type="compositionally biased region" description="Polar residues" evidence="7">
    <location>
        <begin position="340"/>
        <end position="356"/>
    </location>
</feature>
<dbReference type="InterPro" id="IPR011701">
    <property type="entry name" value="MFS"/>
</dbReference>
<feature type="transmembrane region" description="Helical" evidence="8">
    <location>
        <begin position="825"/>
        <end position="844"/>
    </location>
</feature>
<evidence type="ECO:0000256" key="4">
    <source>
        <dbReference type="ARBA" id="ARBA00022847"/>
    </source>
</evidence>
<keyword evidence="6 8" id="KW-0472">Membrane</keyword>
<feature type="transmembrane region" description="Helical" evidence="8">
    <location>
        <begin position="789"/>
        <end position="813"/>
    </location>
</feature>
<comment type="subcellular location">
    <subcellularLocation>
        <location evidence="1">Membrane</location>
        <topology evidence="1">Multi-pass membrane protein</topology>
    </subcellularLocation>
</comment>